<feature type="transmembrane region" description="Helical" evidence="3">
    <location>
        <begin position="12"/>
        <end position="31"/>
    </location>
</feature>
<name>A0A644TSJ6_9ZZZZ</name>
<proteinExistence type="predicted"/>
<evidence type="ECO:0000256" key="1">
    <source>
        <dbReference type="ARBA" id="ARBA00004429"/>
    </source>
</evidence>
<dbReference type="Pfam" id="PF07690">
    <property type="entry name" value="MFS_1"/>
    <property type="match status" value="1"/>
</dbReference>
<dbReference type="GO" id="GO:0022857">
    <property type="term" value="F:transmembrane transporter activity"/>
    <property type="evidence" value="ECO:0007669"/>
    <property type="project" value="InterPro"/>
</dbReference>
<dbReference type="CDD" id="cd17394">
    <property type="entry name" value="MFS_FucP_like"/>
    <property type="match status" value="1"/>
</dbReference>
<dbReference type="AlphaFoldDB" id="A0A644TSJ6"/>
<evidence type="ECO:0008006" key="5">
    <source>
        <dbReference type="Google" id="ProtNLM"/>
    </source>
</evidence>
<evidence type="ECO:0000256" key="3">
    <source>
        <dbReference type="SAM" id="Phobius"/>
    </source>
</evidence>
<evidence type="ECO:0000313" key="4">
    <source>
        <dbReference type="EMBL" id="MPL69943.1"/>
    </source>
</evidence>
<feature type="transmembrane region" description="Helical" evidence="3">
    <location>
        <begin position="188"/>
        <end position="206"/>
    </location>
</feature>
<dbReference type="InterPro" id="IPR036259">
    <property type="entry name" value="MFS_trans_sf"/>
</dbReference>
<sequence>MKQNKGQSTNLIPMISITILFFMWGFITSLNDILIPYFKGVYNLSHFEANIVQLAFFIAYFVGSLGLFFLAKKGKDPIHKYGYKTTLEIGLYIAGTACMVFATTATLNLGFGVFLIALFMLGIGLTFLQVAANPFVAMLGKAETASSRLNLSQAFNSLGTTLGPALGGYFIFKIFLENSVGASAVRTPYLILGILLGAIAFFLNIMKIDEPVIEKTDTNKKDSIFRYTYVWLGAIGIFFYVGAEVAIGSNLVAYLTSVSDGKITESLASSYLSYYWGGAMIGRFLGAVSLSKIKTNLKVLYMGILAILSFLLIYTINFYLHSLSIETVWYFLIFMLLNFFFFYIGKSKPARMLAIFAMVNSALLIIGMNAFGFGGIWWIWAILAIGLFNSIMWSNIFTLAIDKLGDKTSQASSILIMMILGGAILPPLQGLIADLSQNISISFIVPLIGYLYLIFYGLKGYSINKK</sequence>
<feature type="transmembrane region" description="Helical" evidence="3">
    <location>
        <begin position="273"/>
        <end position="290"/>
    </location>
</feature>
<dbReference type="GO" id="GO:0005886">
    <property type="term" value="C:plasma membrane"/>
    <property type="evidence" value="ECO:0007669"/>
    <property type="project" value="UniProtKB-SubCell"/>
</dbReference>
<feature type="transmembrane region" description="Helical" evidence="3">
    <location>
        <begin position="51"/>
        <end position="69"/>
    </location>
</feature>
<feature type="transmembrane region" description="Helical" evidence="3">
    <location>
        <begin position="439"/>
        <end position="458"/>
    </location>
</feature>
<feature type="transmembrane region" description="Helical" evidence="3">
    <location>
        <begin position="327"/>
        <end position="345"/>
    </location>
</feature>
<dbReference type="SUPFAM" id="SSF103473">
    <property type="entry name" value="MFS general substrate transporter"/>
    <property type="match status" value="2"/>
</dbReference>
<keyword evidence="3" id="KW-0812">Transmembrane</keyword>
<reference evidence="4" key="1">
    <citation type="submission" date="2019-08" db="EMBL/GenBank/DDBJ databases">
        <authorList>
            <person name="Kucharzyk K."/>
            <person name="Murdoch R.W."/>
            <person name="Higgins S."/>
            <person name="Loffler F."/>
        </authorList>
    </citation>
    <scope>NUCLEOTIDE SEQUENCE</scope>
</reference>
<evidence type="ECO:0000256" key="2">
    <source>
        <dbReference type="ARBA" id="ARBA00022475"/>
    </source>
</evidence>
<feature type="transmembrane region" description="Helical" evidence="3">
    <location>
        <begin position="89"/>
        <end position="107"/>
    </location>
</feature>
<comment type="caution">
    <text evidence="4">The sequence shown here is derived from an EMBL/GenBank/DDBJ whole genome shotgun (WGS) entry which is preliminary data.</text>
</comment>
<keyword evidence="2" id="KW-1003">Cell membrane</keyword>
<keyword evidence="3" id="KW-1133">Transmembrane helix</keyword>
<comment type="subcellular location">
    <subcellularLocation>
        <location evidence="1">Cell inner membrane</location>
        <topology evidence="1">Multi-pass membrane protein</topology>
    </subcellularLocation>
</comment>
<feature type="transmembrane region" description="Helical" evidence="3">
    <location>
        <begin position="227"/>
        <end position="253"/>
    </location>
</feature>
<feature type="transmembrane region" description="Helical" evidence="3">
    <location>
        <begin position="377"/>
        <end position="401"/>
    </location>
</feature>
<dbReference type="PANTHER" id="PTHR43702:SF3">
    <property type="entry name" value="PROTEIN TSGA"/>
    <property type="match status" value="1"/>
</dbReference>
<keyword evidence="3" id="KW-0472">Membrane</keyword>
<feature type="transmembrane region" description="Helical" evidence="3">
    <location>
        <begin position="113"/>
        <end position="136"/>
    </location>
</feature>
<dbReference type="PANTHER" id="PTHR43702">
    <property type="entry name" value="L-FUCOSE-PROTON SYMPORTER"/>
    <property type="match status" value="1"/>
</dbReference>
<feature type="transmembrane region" description="Helical" evidence="3">
    <location>
        <begin position="413"/>
        <end position="433"/>
    </location>
</feature>
<dbReference type="EMBL" id="VSSQ01000050">
    <property type="protein sequence ID" value="MPL69943.1"/>
    <property type="molecule type" value="Genomic_DNA"/>
</dbReference>
<feature type="transmembrane region" description="Helical" evidence="3">
    <location>
        <begin position="299"/>
        <end position="321"/>
    </location>
</feature>
<feature type="transmembrane region" description="Helical" evidence="3">
    <location>
        <begin position="352"/>
        <end position="371"/>
    </location>
</feature>
<dbReference type="Gene3D" id="1.20.1250.20">
    <property type="entry name" value="MFS general substrate transporter like domains"/>
    <property type="match status" value="2"/>
</dbReference>
<protein>
    <recommendedName>
        <fullName evidence="5">L-fucose-proton symporter</fullName>
    </recommendedName>
</protein>
<feature type="transmembrane region" description="Helical" evidence="3">
    <location>
        <begin position="157"/>
        <end position="176"/>
    </location>
</feature>
<dbReference type="InterPro" id="IPR050375">
    <property type="entry name" value="MFS_TsgA-like"/>
</dbReference>
<accession>A0A644TSJ6</accession>
<dbReference type="InterPro" id="IPR011701">
    <property type="entry name" value="MFS"/>
</dbReference>
<organism evidence="4">
    <name type="scientific">bioreactor metagenome</name>
    <dbReference type="NCBI Taxonomy" id="1076179"/>
    <lineage>
        <taxon>unclassified sequences</taxon>
        <taxon>metagenomes</taxon>
        <taxon>ecological metagenomes</taxon>
    </lineage>
</organism>
<gene>
    <name evidence="4" type="ORF">SDC9_15694</name>
</gene>